<name>J5RHG2_TRIAS</name>
<dbReference type="GeneID" id="25986635"/>
<proteinExistence type="predicted"/>
<dbReference type="HOGENOM" id="CLU_1300467_0_0_1"/>
<dbReference type="AlphaFoldDB" id="J5RHG2"/>
<dbReference type="EMBL" id="ALBS01000021">
    <property type="protein sequence ID" value="EJT52668.1"/>
    <property type="molecule type" value="Genomic_DNA"/>
</dbReference>
<protein>
    <submittedName>
        <fullName evidence="1">Uncharacterized protein</fullName>
    </submittedName>
</protein>
<evidence type="ECO:0000313" key="1">
    <source>
        <dbReference type="EMBL" id="EJT52668.1"/>
    </source>
</evidence>
<comment type="caution">
    <text evidence="1">The sequence shown here is derived from an EMBL/GenBank/DDBJ whole genome shotgun (WGS) entry which is preliminary data.</text>
</comment>
<sequence>MSAATRLRHFSTGSASFVVTFPVDDLELATSWTQTALSGTSIRSRSTLSWPARRSAITAFPALIPRPTLVRDAVAARVGEEGPAYMFYTGCTIADTPVSPAADELAPAAAMRAPTEDEKQVLDGLTKRYRDLDTAHTAAAATGSLVAVVKALCPRPVRAPPPSYATYVATVPVDKIDEAPAGVPEGLVWYERQITFGGIAELLARLEQAIAA</sequence>
<dbReference type="Proteomes" id="UP000002748">
    <property type="component" value="Unassembled WGS sequence"/>
</dbReference>
<dbReference type="KEGG" id="tasa:A1Q1_03122"/>
<gene>
    <name evidence="1" type="ORF">A1Q1_03122</name>
</gene>
<evidence type="ECO:0000313" key="2">
    <source>
        <dbReference type="Proteomes" id="UP000002748"/>
    </source>
</evidence>
<accession>J5RHG2</accession>
<dbReference type="RefSeq" id="XP_014183687.1">
    <property type="nucleotide sequence ID" value="XM_014328212.1"/>
</dbReference>
<organism evidence="1 2">
    <name type="scientific">Trichosporon asahii var. asahii (strain ATCC 90039 / CBS 2479 / JCM 2466 / KCTC 7840 / NBRC 103889/ NCYC 2677 / UAMH 7654)</name>
    <name type="common">Yeast</name>
    <dbReference type="NCBI Taxonomy" id="1186058"/>
    <lineage>
        <taxon>Eukaryota</taxon>
        <taxon>Fungi</taxon>
        <taxon>Dikarya</taxon>
        <taxon>Basidiomycota</taxon>
        <taxon>Agaricomycotina</taxon>
        <taxon>Tremellomycetes</taxon>
        <taxon>Trichosporonales</taxon>
        <taxon>Trichosporonaceae</taxon>
        <taxon>Trichosporon</taxon>
    </lineage>
</organism>
<reference evidence="1 2" key="1">
    <citation type="journal article" date="2012" name="Eukaryot. Cell">
        <title>Draft genome sequence of CBS 2479, the standard type strain of Trichosporon asahii.</title>
        <authorList>
            <person name="Yang R.Y."/>
            <person name="Li H.T."/>
            <person name="Zhu H."/>
            <person name="Zhou G.P."/>
            <person name="Wang M."/>
            <person name="Wang L."/>
        </authorList>
    </citation>
    <scope>NUCLEOTIDE SEQUENCE [LARGE SCALE GENOMIC DNA]</scope>
    <source>
        <strain evidence="2">ATCC 90039 / CBS 2479 / JCM 2466 / KCTC 7840 / NCYC 2677 / UAMH 7654</strain>
    </source>
</reference>
<dbReference type="VEuPathDB" id="FungiDB:A1Q1_03122"/>